<organism evidence="7 8">
    <name type="scientific">Phanerochaete sordida</name>
    <dbReference type="NCBI Taxonomy" id="48140"/>
    <lineage>
        <taxon>Eukaryota</taxon>
        <taxon>Fungi</taxon>
        <taxon>Dikarya</taxon>
        <taxon>Basidiomycota</taxon>
        <taxon>Agaricomycotina</taxon>
        <taxon>Agaricomycetes</taxon>
        <taxon>Polyporales</taxon>
        <taxon>Phanerochaetaceae</taxon>
        <taxon>Phanerochaete</taxon>
    </lineage>
</organism>
<evidence type="ECO:0000256" key="1">
    <source>
        <dbReference type="ARBA" id="ARBA00004604"/>
    </source>
</evidence>
<dbReference type="Pfam" id="PF22298">
    <property type="entry name" value="Tsr1_G-like"/>
    <property type="match status" value="1"/>
</dbReference>
<dbReference type="OrthoDB" id="119302at2759"/>
<sequence length="793" mass="88348">MVQSAHHHRPTLKQQNKSFKSKHASKGSLKEAAKGKLSRQPIKSSHSAATAAQTRLNRKNHAKQVQLQKRQAIVSATRLFNGVDGVPRIVAVVPLTPDIDTASVVGALQEPLDVSEDVPSQGLYKLRADRFKTSLQFVTVPYRRLYAALDACRVADYIVLALSSEVEVDQWGDTLLRTLQAQGLPEVVTVVASPSPMDAKAKPGIMKSLLSFIQYFVPSQSRIYDLHAAADKLNALRTVCEGAPEEVKWREGRAYILAENVEWSEGSLAVTGFVRGSSLSANRLIHLPNFGDFQISKIMSAQLPKSSKAGQSSAMEIEPTLLAEPDAEDADSLVSSNEPDDLANEQTWPTEEEMAGSSHGMDGSSIPDAKAGTTPKIVKRVPKGTSSYQAAWIVDESDEEEDDGAGSDAGMADADADDDEEEMVELDEGADTEMATEGRRSVAFQEFDELDAEEEGRQLRDWRDRKREEEDDLQFPDEVDTPMDVPARVRFQRYRGLRSFRTSPWDAYENLPRDYARIFQFEDFKRTERAVRRRAEEDAAAVQAGTRVTIYLKDVPQEAAQAPAFPFIVFGLLQHEHKKSVLNFTVQRNTEYEGSVRSKDPLILCIGPRRLRVNPVYSQHTRGGGKGANNVHKFERYLRHGDAHVATTYGPVVFGSQPCVLLRETEDPQAPELVAMGSFLNTDTTRIVAKRIVLSGHPFKVHRKTATVRYMFFNADDVHYYKPVALHTKHGRTGHIKESLGTHGYFKAHFDGQVSQMDTVCMALYKRVYPKWAGLWSEGASARAQDADDRMEE</sequence>
<dbReference type="Proteomes" id="UP000703269">
    <property type="component" value="Unassembled WGS sequence"/>
</dbReference>
<dbReference type="SMART" id="SM00785">
    <property type="entry name" value="AARP2CN"/>
    <property type="match status" value="1"/>
</dbReference>
<evidence type="ECO:0000256" key="2">
    <source>
        <dbReference type="ARBA" id="ARBA00022517"/>
    </source>
</evidence>
<evidence type="ECO:0000256" key="4">
    <source>
        <dbReference type="ARBA" id="ARBA00038288"/>
    </source>
</evidence>
<feature type="compositionally biased region" description="Basic and acidic residues" evidence="5">
    <location>
        <begin position="455"/>
        <end position="468"/>
    </location>
</feature>
<evidence type="ECO:0000313" key="7">
    <source>
        <dbReference type="EMBL" id="GJE94385.1"/>
    </source>
</evidence>
<dbReference type="PANTHER" id="PTHR12858">
    <property type="entry name" value="RIBOSOME BIOGENESIS PROTEIN"/>
    <property type="match status" value="1"/>
</dbReference>
<feature type="compositionally biased region" description="Acidic residues" evidence="5">
    <location>
        <begin position="469"/>
        <end position="481"/>
    </location>
</feature>
<dbReference type="GO" id="GO:0005525">
    <property type="term" value="F:GTP binding"/>
    <property type="evidence" value="ECO:0007669"/>
    <property type="project" value="TreeGrafter"/>
</dbReference>
<dbReference type="GO" id="GO:0000462">
    <property type="term" value="P:maturation of SSU-rRNA from tricistronic rRNA transcript (SSU-rRNA, 5.8S rRNA, LSU-rRNA)"/>
    <property type="evidence" value="ECO:0007669"/>
    <property type="project" value="TreeGrafter"/>
</dbReference>
<comment type="similarity">
    <text evidence="4">Belongs to the TRAFAC class translation factor GTPase superfamily. Bms1-like GTPase family. TSR1 subfamily.</text>
</comment>
<feature type="domain" description="Bms1-type G" evidence="6">
    <location>
        <begin position="86"/>
        <end position="245"/>
    </location>
</feature>
<gene>
    <name evidence="7" type="ORF">PsYK624_105540</name>
</gene>
<feature type="compositionally biased region" description="Acidic residues" evidence="5">
    <location>
        <begin position="395"/>
        <end position="405"/>
    </location>
</feature>
<dbReference type="PROSITE" id="PS51714">
    <property type="entry name" value="G_BMS1"/>
    <property type="match status" value="1"/>
</dbReference>
<comment type="subcellular location">
    <subcellularLocation>
        <location evidence="1">Nucleus</location>
        <location evidence="1">Nucleolus</location>
    </subcellularLocation>
</comment>
<dbReference type="Pfam" id="PF04950">
    <property type="entry name" value="RIBIOP_C"/>
    <property type="match status" value="1"/>
</dbReference>
<feature type="region of interest" description="Disordered" evidence="5">
    <location>
        <begin position="323"/>
        <end position="481"/>
    </location>
</feature>
<dbReference type="Pfam" id="PF08142">
    <property type="entry name" value="AARP2CN"/>
    <property type="match status" value="1"/>
</dbReference>
<dbReference type="AlphaFoldDB" id="A0A9P3GG99"/>
<dbReference type="InterPro" id="IPR012948">
    <property type="entry name" value="AARP2CN"/>
</dbReference>
<protein>
    <submittedName>
        <fullName evidence="7">Ribosome biogenesis protein tsr1</fullName>
    </submittedName>
</protein>
<dbReference type="GO" id="GO:0034511">
    <property type="term" value="F:U3 snoRNA binding"/>
    <property type="evidence" value="ECO:0007669"/>
    <property type="project" value="TreeGrafter"/>
</dbReference>
<dbReference type="InterPro" id="IPR030387">
    <property type="entry name" value="G_Bms1/Tsr1_dom"/>
</dbReference>
<keyword evidence="2" id="KW-0690">Ribosome biogenesis</keyword>
<dbReference type="GO" id="GO:0000479">
    <property type="term" value="P:endonucleolytic cleavage of tricistronic rRNA transcript (SSU-rRNA, 5.8S rRNA, LSU-rRNA)"/>
    <property type="evidence" value="ECO:0007669"/>
    <property type="project" value="TreeGrafter"/>
</dbReference>
<feature type="compositionally biased region" description="Polar residues" evidence="5">
    <location>
        <begin position="41"/>
        <end position="55"/>
    </location>
</feature>
<evidence type="ECO:0000256" key="5">
    <source>
        <dbReference type="SAM" id="MobiDB-lite"/>
    </source>
</evidence>
<evidence type="ECO:0000259" key="6">
    <source>
        <dbReference type="PROSITE" id="PS51714"/>
    </source>
</evidence>
<dbReference type="PANTHER" id="PTHR12858:SF1">
    <property type="entry name" value="PRE-RRNA-PROCESSING PROTEIN TSR1 HOMOLOG"/>
    <property type="match status" value="1"/>
</dbReference>
<dbReference type="GO" id="GO:0005730">
    <property type="term" value="C:nucleolus"/>
    <property type="evidence" value="ECO:0007669"/>
    <property type="project" value="UniProtKB-SubCell"/>
</dbReference>
<feature type="compositionally biased region" description="Basic residues" evidence="5">
    <location>
        <begin position="1"/>
        <end position="11"/>
    </location>
</feature>
<dbReference type="InterPro" id="IPR007034">
    <property type="entry name" value="BMS1_TSR1_C"/>
</dbReference>
<dbReference type="GO" id="GO:0030688">
    <property type="term" value="C:preribosome, small subunit precursor"/>
    <property type="evidence" value="ECO:0007669"/>
    <property type="project" value="TreeGrafter"/>
</dbReference>
<feature type="compositionally biased region" description="Acidic residues" evidence="5">
    <location>
        <begin position="414"/>
        <end position="431"/>
    </location>
</feature>
<evidence type="ECO:0000313" key="8">
    <source>
        <dbReference type="Proteomes" id="UP000703269"/>
    </source>
</evidence>
<reference evidence="7 8" key="1">
    <citation type="submission" date="2021-08" db="EMBL/GenBank/DDBJ databases">
        <title>Draft Genome Sequence of Phanerochaete sordida strain YK-624.</title>
        <authorList>
            <person name="Mori T."/>
            <person name="Dohra H."/>
            <person name="Suzuki T."/>
            <person name="Kawagishi H."/>
            <person name="Hirai H."/>
        </authorList>
    </citation>
    <scope>NUCLEOTIDE SEQUENCE [LARGE SCALE GENOMIC DNA]</scope>
    <source>
        <strain evidence="7 8">YK-624</strain>
    </source>
</reference>
<evidence type="ECO:0000256" key="3">
    <source>
        <dbReference type="ARBA" id="ARBA00023242"/>
    </source>
</evidence>
<dbReference type="GO" id="GO:0003924">
    <property type="term" value="F:GTPase activity"/>
    <property type="evidence" value="ECO:0007669"/>
    <property type="project" value="TreeGrafter"/>
</dbReference>
<name>A0A9P3GG99_9APHY</name>
<dbReference type="InterPro" id="IPR039761">
    <property type="entry name" value="Bms1/Tsr1"/>
</dbReference>
<proteinExistence type="inferred from homology"/>
<keyword evidence="3" id="KW-0539">Nucleus</keyword>
<dbReference type="SMART" id="SM01362">
    <property type="entry name" value="DUF663"/>
    <property type="match status" value="1"/>
</dbReference>
<accession>A0A9P3GG99</accession>
<dbReference type="EMBL" id="BPQB01000040">
    <property type="protein sequence ID" value="GJE94385.1"/>
    <property type="molecule type" value="Genomic_DNA"/>
</dbReference>
<comment type="caution">
    <text evidence="7">The sequence shown here is derived from an EMBL/GenBank/DDBJ whole genome shotgun (WGS) entry which is preliminary data.</text>
</comment>
<keyword evidence="8" id="KW-1185">Reference proteome</keyword>
<feature type="region of interest" description="Disordered" evidence="5">
    <location>
        <begin position="1"/>
        <end position="64"/>
    </location>
</feature>